<dbReference type="Proteomes" id="UP000085678">
    <property type="component" value="Unplaced"/>
</dbReference>
<organism evidence="3 4">
    <name type="scientific">Lingula anatina</name>
    <name type="common">Brachiopod</name>
    <name type="synonym">Lingula unguis</name>
    <dbReference type="NCBI Taxonomy" id="7574"/>
    <lineage>
        <taxon>Eukaryota</taxon>
        <taxon>Metazoa</taxon>
        <taxon>Spiralia</taxon>
        <taxon>Lophotrochozoa</taxon>
        <taxon>Brachiopoda</taxon>
        <taxon>Linguliformea</taxon>
        <taxon>Lingulata</taxon>
        <taxon>Lingulida</taxon>
        <taxon>Linguloidea</taxon>
        <taxon>Lingulidae</taxon>
        <taxon>Lingula</taxon>
    </lineage>
</organism>
<dbReference type="SUPFAM" id="SSF50729">
    <property type="entry name" value="PH domain-like"/>
    <property type="match status" value="1"/>
</dbReference>
<dbReference type="InterPro" id="IPR011993">
    <property type="entry name" value="PH-like_dom_sf"/>
</dbReference>
<sequence length="291" mass="32907">MFGKSSKKSKHSKLGDQWGENKDSLTDGVHFYLKYIGNVLVEEIEEEGRSYGEGQSTVAVKNIVSMAKANFKKIRKVVLTVSPRGIRVVDLATKEVLTEISIYRIQFCTADKEHDKVFAFIARNTTNETMECQAYLCSKRKVAEAVTLTVAKAFNVAYEDWENSREKKESQNLQEGQDIPIQNNHNNHKMASPCLSRSSAGSPDSMASMSSDGHSLHTISSDRSDTWVQFDDDDLDDCFSKLAESRSKDPKAFLPTDMRPEEWDNFLEPYGKNSSFDQFWQSSGQENLLQL</sequence>
<feature type="region of interest" description="Disordered" evidence="1">
    <location>
        <begin position="165"/>
        <end position="218"/>
    </location>
</feature>
<evidence type="ECO:0000313" key="3">
    <source>
        <dbReference type="Proteomes" id="UP000085678"/>
    </source>
</evidence>
<proteinExistence type="predicted"/>
<feature type="domain" description="PID" evidence="2">
    <location>
        <begin position="27"/>
        <end position="168"/>
    </location>
</feature>
<dbReference type="OMA" id="YMEGSAC"/>
<keyword evidence="4" id="KW-0449">Lipoprotein</keyword>
<keyword evidence="3" id="KW-1185">Reference proteome</keyword>
<dbReference type="PANTHER" id="PTHR11232:SF74">
    <property type="entry name" value="PTB DOMAIN-CONTAINING ADAPTER PROTEIN CED-6-LIKE PROTEIN"/>
    <property type="match status" value="1"/>
</dbReference>
<protein>
    <submittedName>
        <fullName evidence="4">Low density lipoprotein receptor adapter protein 1</fullName>
    </submittedName>
</protein>
<feature type="compositionally biased region" description="Polar residues" evidence="1">
    <location>
        <begin position="195"/>
        <end position="218"/>
    </location>
</feature>
<evidence type="ECO:0000259" key="2">
    <source>
        <dbReference type="PROSITE" id="PS01179"/>
    </source>
</evidence>
<dbReference type="PANTHER" id="PTHR11232">
    <property type="entry name" value="PHOSPHOTYROSINE INTERACTION DOMAIN-CONTAINING FAMILY MEMBER"/>
    <property type="match status" value="1"/>
</dbReference>
<dbReference type="InterPro" id="IPR006020">
    <property type="entry name" value="PTB/PI_dom"/>
</dbReference>
<dbReference type="AlphaFoldDB" id="A0A1S3IQC1"/>
<dbReference type="PROSITE" id="PS01179">
    <property type="entry name" value="PID"/>
    <property type="match status" value="1"/>
</dbReference>
<feature type="compositionally biased region" description="Polar residues" evidence="1">
    <location>
        <begin position="171"/>
        <end position="185"/>
    </location>
</feature>
<name>A0A1S3IQC1_LINAN</name>
<dbReference type="STRING" id="7574.A0A1S3IQC1"/>
<dbReference type="Gene3D" id="2.30.29.30">
    <property type="entry name" value="Pleckstrin-homology domain (PH domain)/Phosphotyrosine-binding domain (PTB)"/>
    <property type="match status" value="1"/>
</dbReference>
<accession>A0A1S3IQC1</accession>
<dbReference type="SMART" id="SM00462">
    <property type="entry name" value="PTB"/>
    <property type="match status" value="1"/>
</dbReference>
<keyword evidence="4" id="KW-0675">Receptor</keyword>
<dbReference type="GeneID" id="106166407"/>
<evidence type="ECO:0000256" key="1">
    <source>
        <dbReference type="SAM" id="MobiDB-lite"/>
    </source>
</evidence>
<reference evidence="4" key="1">
    <citation type="submission" date="2025-08" db="UniProtKB">
        <authorList>
            <consortium name="RefSeq"/>
        </authorList>
    </citation>
    <scope>IDENTIFICATION</scope>
    <source>
        <tissue evidence="4">Gonads</tissue>
    </source>
</reference>
<dbReference type="CDD" id="cd13159">
    <property type="entry name" value="PTB_LDLRAP-mammal-like"/>
    <property type="match status" value="1"/>
</dbReference>
<evidence type="ECO:0000313" key="4">
    <source>
        <dbReference type="RefSeq" id="XP_013400420.1"/>
    </source>
</evidence>
<dbReference type="RefSeq" id="XP_013400420.1">
    <property type="nucleotide sequence ID" value="XM_013544966.1"/>
</dbReference>
<dbReference type="OrthoDB" id="9999955at2759"/>
<dbReference type="KEGG" id="lak:106166407"/>
<dbReference type="InterPro" id="IPR051133">
    <property type="entry name" value="Adapter_Engulfment-Domain"/>
</dbReference>
<dbReference type="Pfam" id="PF00640">
    <property type="entry name" value="PID"/>
    <property type="match status" value="1"/>
</dbReference>
<gene>
    <name evidence="4" type="primary">LOC106166407</name>
</gene>
<dbReference type="InParanoid" id="A0A1S3IQC1"/>